<dbReference type="AlphaFoldDB" id="T1H3V4"/>
<protein>
    <submittedName>
        <fullName evidence="1">Uncharacterized protein</fullName>
    </submittedName>
</protein>
<accession>T1H3V4</accession>
<proteinExistence type="predicted"/>
<name>T1H3V4_MEGSC</name>
<evidence type="ECO:0000313" key="2">
    <source>
        <dbReference type="Proteomes" id="UP000015102"/>
    </source>
</evidence>
<reference evidence="1" key="2">
    <citation type="submission" date="2015-06" db="UniProtKB">
        <authorList>
            <consortium name="EnsemblMetazoa"/>
        </authorList>
    </citation>
    <scope>IDENTIFICATION</scope>
</reference>
<dbReference type="Proteomes" id="UP000015102">
    <property type="component" value="Unassembled WGS sequence"/>
</dbReference>
<dbReference type="EnsemblMetazoa" id="MESCA010947-RA">
    <property type="protein sequence ID" value="MESCA010947-PA"/>
    <property type="gene ID" value="MESCA010947"/>
</dbReference>
<reference evidence="2" key="1">
    <citation type="submission" date="2013-02" db="EMBL/GenBank/DDBJ databases">
        <authorList>
            <person name="Hughes D."/>
        </authorList>
    </citation>
    <scope>NUCLEOTIDE SEQUENCE</scope>
    <source>
        <strain>Durham</strain>
        <strain evidence="2">NC isolate 2 -- Noor lab</strain>
    </source>
</reference>
<organism evidence="1 2">
    <name type="scientific">Megaselia scalaris</name>
    <name type="common">Humpbacked fly</name>
    <name type="synonym">Phora scalaris</name>
    <dbReference type="NCBI Taxonomy" id="36166"/>
    <lineage>
        <taxon>Eukaryota</taxon>
        <taxon>Metazoa</taxon>
        <taxon>Ecdysozoa</taxon>
        <taxon>Arthropoda</taxon>
        <taxon>Hexapoda</taxon>
        <taxon>Insecta</taxon>
        <taxon>Pterygota</taxon>
        <taxon>Neoptera</taxon>
        <taxon>Endopterygota</taxon>
        <taxon>Diptera</taxon>
        <taxon>Brachycera</taxon>
        <taxon>Muscomorpha</taxon>
        <taxon>Platypezoidea</taxon>
        <taxon>Phoridae</taxon>
        <taxon>Megaseliini</taxon>
        <taxon>Megaselia</taxon>
    </lineage>
</organism>
<dbReference type="STRING" id="36166.T1H3V4"/>
<dbReference type="HOGENOM" id="CLU_2628947_0_0_1"/>
<keyword evidence="2" id="KW-1185">Reference proteome</keyword>
<sequence>MMLQSQFDHEYNEELKRIEKSKNKDSKVSISYDKYKRQGDFESDDEDLDEDSIDPNKHHWDRFETNDRIFESIPKCGF</sequence>
<evidence type="ECO:0000313" key="1">
    <source>
        <dbReference type="EnsemblMetazoa" id="MESCA010947-PA"/>
    </source>
</evidence>
<dbReference type="EMBL" id="CAQQ02053751">
    <property type="status" value="NOT_ANNOTATED_CDS"/>
    <property type="molecule type" value="Genomic_DNA"/>
</dbReference>